<reference evidence="1" key="2">
    <citation type="journal article" date="2021" name="PeerJ">
        <title>Extensive microbial diversity within the chicken gut microbiome revealed by metagenomics and culture.</title>
        <authorList>
            <person name="Gilroy R."/>
            <person name="Ravi A."/>
            <person name="Getino M."/>
            <person name="Pursley I."/>
            <person name="Horton D.L."/>
            <person name="Alikhan N.F."/>
            <person name="Baker D."/>
            <person name="Gharbi K."/>
            <person name="Hall N."/>
            <person name="Watson M."/>
            <person name="Adriaenssens E.M."/>
            <person name="Foster-Nyarko E."/>
            <person name="Jarju S."/>
            <person name="Secka A."/>
            <person name="Antonio M."/>
            <person name="Oren A."/>
            <person name="Chaudhuri R.R."/>
            <person name="La Ragione R."/>
            <person name="Hildebrand F."/>
            <person name="Pallen M.J."/>
        </authorList>
    </citation>
    <scope>NUCLEOTIDE SEQUENCE</scope>
    <source>
        <strain evidence="1">ChiW3-316</strain>
    </source>
</reference>
<evidence type="ECO:0000313" key="1">
    <source>
        <dbReference type="EMBL" id="HIU52577.1"/>
    </source>
</evidence>
<accession>A0A9D1M2W0</accession>
<evidence type="ECO:0000313" key="2">
    <source>
        <dbReference type="Proteomes" id="UP000824107"/>
    </source>
</evidence>
<sequence length="281" mass="31378">MNTNLSKFDLIASMMKRLDVSPSALTMNWLQEQVLSFACLARSSHQDEPEQRLVGTFVSLELLPAAAGHAVSLPREEEVASSSAEVQVPQIFGSQNKEAEQKLSADDPSGKNVFYDGDWGEPGREFELNAETVFSVRCGMFAYVQGAKVIISPNPLSQKQLRGQNLVPAGVLFDRQEDKLLALRVCEPRSGYGRALKKLPSGCRFPCHEDCEKMFVYQELLHEAFRKQHINFRGMEKFFYEAQDCPKTTACIFNLKQGTTEKLPAKSAVSGSYCVRVLNIN</sequence>
<comment type="caution">
    <text evidence="1">The sequence shown here is derived from an EMBL/GenBank/DDBJ whole genome shotgun (WGS) entry which is preliminary data.</text>
</comment>
<proteinExistence type="predicted"/>
<name>A0A9D1M2W0_9PROT</name>
<organism evidence="1 2">
    <name type="scientific">Candidatus Scatocola faecipullorum</name>
    <dbReference type="NCBI Taxonomy" id="2840917"/>
    <lineage>
        <taxon>Bacteria</taxon>
        <taxon>Pseudomonadati</taxon>
        <taxon>Pseudomonadota</taxon>
        <taxon>Alphaproteobacteria</taxon>
        <taxon>Rhodospirillales</taxon>
        <taxon>Rhodospirillaceae</taxon>
        <taxon>Rhodospirillaceae incertae sedis</taxon>
        <taxon>Candidatus Scatocola</taxon>
    </lineage>
</organism>
<reference evidence="1" key="1">
    <citation type="submission" date="2020-10" db="EMBL/GenBank/DDBJ databases">
        <authorList>
            <person name="Gilroy R."/>
        </authorList>
    </citation>
    <scope>NUCLEOTIDE SEQUENCE</scope>
    <source>
        <strain evidence="1">ChiW3-316</strain>
    </source>
</reference>
<protein>
    <submittedName>
        <fullName evidence="1">Uncharacterized protein</fullName>
    </submittedName>
</protein>
<gene>
    <name evidence="1" type="ORF">IAD20_00680</name>
</gene>
<dbReference type="EMBL" id="DVNC01000008">
    <property type="protein sequence ID" value="HIU52577.1"/>
    <property type="molecule type" value="Genomic_DNA"/>
</dbReference>
<dbReference type="Proteomes" id="UP000824107">
    <property type="component" value="Unassembled WGS sequence"/>
</dbReference>
<dbReference type="AlphaFoldDB" id="A0A9D1M2W0"/>